<protein>
    <submittedName>
        <fullName evidence="4">Exopolysaccharide biosynthesis protein</fullName>
    </submittedName>
</protein>
<dbReference type="CDD" id="cd05387">
    <property type="entry name" value="BY-kinase"/>
    <property type="match status" value="1"/>
</dbReference>
<name>A0A6I6E1P1_THETI</name>
<dbReference type="InterPro" id="IPR050445">
    <property type="entry name" value="Bact_polysacc_biosynth/exp"/>
</dbReference>
<dbReference type="OrthoDB" id="9775724at2"/>
<dbReference type="SUPFAM" id="SSF52540">
    <property type="entry name" value="P-loop containing nucleoside triphosphate hydrolases"/>
    <property type="match status" value="1"/>
</dbReference>
<organism evidence="4 5">
    <name type="scientific">Thermochromatium tepidum ATCC 43061</name>
    <dbReference type="NCBI Taxonomy" id="316276"/>
    <lineage>
        <taxon>Bacteria</taxon>
        <taxon>Pseudomonadati</taxon>
        <taxon>Pseudomonadota</taxon>
        <taxon>Gammaproteobacteria</taxon>
        <taxon>Chromatiales</taxon>
        <taxon>Chromatiaceae</taxon>
        <taxon>Thermochromatium</taxon>
    </lineage>
</organism>
<dbReference type="PANTHER" id="PTHR32309:SF13">
    <property type="entry name" value="FERRIC ENTEROBACTIN TRANSPORT PROTEIN FEPE"/>
    <property type="match status" value="1"/>
</dbReference>
<keyword evidence="2" id="KW-0067">ATP-binding</keyword>
<dbReference type="Proteomes" id="UP000426424">
    <property type="component" value="Chromosome"/>
</dbReference>
<evidence type="ECO:0000256" key="3">
    <source>
        <dbReference type="SAM" id="MobiDB-lite"/>
    </source>
</evidence>
<dbReference type="KEGG" id="ttp:E6P07_00440"/>
<dbReference type="InterPro" id="IPR027417">
    <property type="entry name" value="P-loop_NTPase"/>
</dbReference>
<keyword evidence="1" id="KW-0547">Nucleotide-binding</keyword>
<evidence type="ECO:0000256" key="2">
    <source>
        <dbReference type="ARBA" id="ARBA00022840"/>
    </source>
</evidence>
<dbReference type="GO" id="GO:0004713">
    <property type="term" value="F:protein tyrosine kinase activity"/>
    <property type="evidence" value="ECO:0007669"/>
    <property type="project" value="TreeGrafter"/>
</dbReference>
<evidence type="ECO:0000256" key="1">
    <source>
        <dbReference type="ARBA" id="ARBA00022741"/>
    </source>
</evidence>
<feature type="region of interest" description="Disordered" evidence="3">
    <location>
        <begin position="1"/>
        <end position="41"/>
    </location>
</feature>
<dbReference type="EMBL" id="CP039268">
    <property type="protein sequence ID" value="QGU31592.1"/>
    <property type="molecule type" value="Genomic_DNA"/>
</dbReference>
<evidence type="ECO:0000313" key="5">
    <source>
        <dbReference type="Proteomes" id="UP000426424"/>
    </source>
</evidence>
<feature type="compositionally biased region" description="Basic and acidic residues" evidence="3">
    <location>
        <begin position="1"/>
        <end position="17"/>
    </location>
</feature>
<evidence type="ECO:0000313" key="4">
    <source>
        <dbReference type="EMBL" id="QGU31592.1"/>
    </source>
</evidence>
<dbReference type="RefSeq" id="WP_153973792.1">
    <property type="nucleotide sequence ID" value="NZ_CP039268.1"/>
</dbReference>
<proteinExistence type="predicted"/>
<accession>A0A6I6E1P1</accession>
<dbReference type="GO" id="GO:0005886">
    <property type="term" value="C:plasma membrane"/>
    <property type="evidence" value="ECO:0007669"/>
    <property type="project" value="TreeGrafter"/>
</dbReference>
<sequence length="280" mass="30878">MERLRKAMERAWADRQRVIQPQPEPPSVRTPPATVPRETDGSGVQIRYTHKARVVIDPGALRDEGILVLEGQRVAVGLHAGAGDAYKVLGTQILHQMRAKSHRTLAITSPGRGDGKTTIAINLAIRLARDLNQPLLLVDFDLRHPSIGRSFTGRDLPGLIEYLAGEVELAEVLLAPGLERLLILPGGKRTRHSSEVLLSPRVLKRVEELKGRYEDRLILFDMPPLFAGDDVIACLPHVDAVMLVVEDGKVSRKQLDHADELFGEKCLGIVLNKAKTRIAP</sequence>
<dbReference type="Gene3D" id="3.40.50.300">
    <property type="entry name" value="P-loop containing nucleotide triphosphate hydrolases"/>
    <property type="match status" value="1"/>
</dbReference>
<reference evidence="4 5" key="1">
    <citation type="submission" date="2019-12" db="EMBL/GenBank/DDBJ databases">
        <title>The complete genome of the thermophilic, anoxygenic phototrophic gammaproteobacterium Thermochromatium tepidum.</title>
        <authorList>
            <person name="Sattley W.M."/>
            <person name="Swingley W.D."/>
            <person name="Burchell B.M."/>
            <person name="Gurbani S.A."/>
            <person name="Kujawa C.M."/>
            <person name="Nuccio D.A."/>
            <person name="Schladweiler J."/>
            <person name="Shaffer K.N."/>
            <person name="Stokes L.M."/>
            <person name="Touchman J.W."/>
            <person name="Blankenship R.E."/>
            <person name="Madigan M.T."/>
        </authorList>
    </citation>
    <scope>NUCLEOTIDE SEQUENCE [LARGE SCALE GENOMIC DNA]</scope>
    <source>
        <strain evidence="4 5">ATCC 43061</strain>
    </source>
</reference>
<keyword evidence="5" id="KW-1185">Reference proteome</keyword>
<gene>
    <name evidence="4" type="ORF">E6P07_00440</name>
</gene>
<dbReference type="PANTHER" id="PTHR32309">
    <property type="entry name" value="TYROSINE-PROTEIN KINASE"/>
    <property type="match status" value="1"/>
</dbReference>
<dbReference type="AlphaFoldDB" id="A0A6I6E1P1"/>
<dbReference type="InterPro" id="IPR005702">
    <property type="entry name" value="Wzc-like_C"/>
</dbReference>